<dbReference type="EMBL" id="JAUHQC010000011">
    <property type="protein sequence ID" value="MDN4533645.1"/>
    <property type="molecule type" value="Genomic_DNA"/>
</dbReference>
<dbReference type="InterPro" id="IPR002933">
    <property type="entry name" value="Peptidase_M20"/>
</dbReference>
<organism evidence="2 3">
    <name type="scientific">Staphylococcus auricularis</name>
    <dbReference type="NCBI Taxonomy" id="29379"/>
    <lineage>
        <taxon>Bacteria</taxon>
        <taxon>Bacillati</taxon>
        <taxon>Bacillota</taxon>
        <taxon>Bacilli</taxon>
        <taxon>Bacillales</taxon>
        <taxon>Staphylococcaceae</taxon>
        <taxon>Staphylococcus</taxon>
    </lineage>
</organism>
<dbReference type="Gene3D" id="3.40.630.10">
    <property type="entry name" value="Zn peptidases"/>
    <property type="match status" value="1"/>
</dbReference>
<evidence type="ECO:0000313" key="1">
    <source>
        <dbReference type="EMBL" id="MDN4533645.1"/>
    </source>
</evidence>
<gene>
    <name evidence="2" type="ORF">CD158_04955</name>
    <name evidence="1" type="ORF">QYH67_08745</name>
</gene>
<dbReference type="PIRSF" id="PIRSF010386">
    <property type="entry name" value="RocB"/>
    <property type="match status" value="1"/>
</dbReference>
<reference evidence="2 3" key="1">
    <citation type="submission" date="2017-08" db="EMBL/GenBank/DDBJ databases">
        <title>Draft genome sequences of 64 type strains of genus Staph aureus.</title>
        <authorList>
            <person name="Cole K."/>
            <person name="Golubchik T."/>
            <person name="Russell J."/>
            <person name="Foster D."/>
            <person name="Llewelyn M."/>
            <person name="Wilson D."/>
            <person name="Crook D."/>
            <person name="Paul J."/>
        </authorList>
    </citation>
    <scope>NUCLEOTIDE SEQUENCE [LARGE SCALE GENOMIC DNA]</scope>
    <source>
        <strain evidence="2 3">NCTC 12101</strain>
    </source>
</reference>
<protein>
    <submittedName>
        <fullName evidence="2">Arginine utilization protein RocB</fullName>
    </submittedName>
    <submittedName>
        <fullName evidence="1">M20/M25/M40 family metallo-hydrolase</fullName>
    </submittedName>
</protein>
<dbReference type="Proteomes" id="UP001171687">
    <property type="component" value="Unassembled WGS sequence"/>
</dbReference>
<comment type="caution">
    <text evidence="2">The sequence shown here is derived from an EMBL/GenBank/DDBJ whole genome shotgun (WGS) entry which is preliminary data.</text>
</comment>
<dbReference type="AlphaFoldDB" id="A0AAP8TTH0"/>
<dbReference type="InterPro" id="IPR012166">
    <property type="entry name" value="Uncharacterised_RocB"/>
</dbReference>
<sequence>MDALWQTPETRETLLKRLIQHHTVTDSESERTFPSFVKSLLLELDYFNAHQDQLLITYAKDKKPLLLAHYRAAKGSKRTVVLISHFDTVGIEDYGMFETHAMSPDALYQAYLEHPSYLDSQAQIDLESGDYLFGRGSMDMKAGLMLHMSLLEKAIIEAWDVNLILVTVPDEEVYSSGMRKVVEALATIKEKEGLDIQLHLNSEPTMQEDMSSDDHYVYSGSIGKMMPGIVCYGKATHVGNPLSGLSSNYMMSYINQAIEYNRAFRETYDQESTPLPVSLMNKDLKAHYDVQTPFISVGLYNVFSFKRSPEAVFRLFNDEVIAAVERCEQDWLTLLENEDLPFEGKINVLTLEQLKGYAIQQFGESQVETWIDEAIEEIPELYYQNLHIAKQLLQRCSDITPAVVTLFAAPYYPAVNASEDPLAQRIVKTVQQTLESQYQRPSHHVHYFNTISDSSYAQHQGDQTLGETFKRNCANFNRTYHLPFESIQRISAPTILCGPVGKDAHKMGERLHKHSAFVELPYVLETIITEHFIKE</sequence>
<proteinExistence type="predicted"/>
<evidence type="ECO:0000313" key="2">
    <source>
        <dbReference type="EMBL" id="PNZ68114.1"/>
    </source>
</evidence>
<reference evidence="1" key="2">
    <citation type="submission" date="2023-07" db="EMBL/GenBank/DDBJ databases">
        <title>Evaluation of the beneficial properties of pineapple isolates.</title>
        <authorList>
            <person name="Adefiranye O."/>
        </authorList>
    </citation>
    <scope>NUCLEOTIDE SEQUENCE</scope>
    <source>
        <strain evidence="1">PAPLE_T1</strain>
    </source>
</reference>
<dbReference type="Proteomes" id="UP000242470">
    <property type="component" value="Unassembled WGS sequence"/>
</dbReference>
<evidence type="ECO:0000313" key="3">
    <source>
        <dbReference type="Proteomes" id="UP000242470"/>
    </source>
</evidence>
<dbReference type="InterPro" id="IPR050072">
    <property type="entry name" value="Peptidase_M20A"/>
</dbReference>
<dbReference type="GeneID" id="64981437"/>
<dbReference type="Pfam" id="PF01546">
    <property type="entry name" value="Peptidase_M20"/>
    <property type="match status" value="1"/>
</dbReference>
<dbReference type="EMBL" id="PPQW01000021">
    <property type="protein sequence ID" value="PNZ68114.1"/>
    <property type="molecule type" value="Genomic_DNA"/>
</dbReference>
<dbReference type="PANTHER" id="PTHR43808:SF27">
    <property type="entry name" value="PROTEIN ROCB"/>
    <property type="match status" value="1"/>
</dbReference>
<dbReference type="RefSeq" id="WP_059107447.1">
    <property type="nucleotide sequence ID" value="NZ_AP024589.1"/>
</dbReference>
<dbReference type="SUPFAM" id="SSF53187">
    <property type="entry name" value="Zn-dependent exopeptidases"/>
    <property type="match status" value="1"/>
</dbReference>
<dbReference type="PANTHER" id="PTHR43808">
    <property type="entry name" value="ACETYLORNITHINE DEACETYLASE"/>
    <property type="match status" value="1"/>
</dbReference>
<accession>A0AAP8TTH0</accession>
<name>A0AAP8TTH0_9STAP</name>
<dbReference type="GO" id="GO:0016787">
    <property type="term" value="F:hydrolase activity"/>
    <property type="evidence" value="ECO:0007669"/>
    <property type="project" value="InterPro"/>
</dbReference>